<dbReference type="EMBL" id="VSWD01000012">
    <property type="protein sequence ID" value="KAK3085266.1"/>
    <property type="molecule type" value="Genomic_DNA"/>
</dbReference>
<dbReference type="PANTHER" id="PTHR16253">
    <property type="entry name" value="TETRATRICOPEPTIDE REPEAT PROTEIN 22"/>
    <property type="match status" value="1"/>
</dbReference>
<organism evidence="1 2">
    <name type="scientific">Pinctada imbricata</name>
    <name type="common">Atlantic pearl-oyster</name>
    <name type="synonym">Pinctada martensii</name>
    <dbReference type="NCBI Taxonomy" id="66713"/>
    <lineage>
        <taxon>Eukaryota</taxon>
        <taxon>Metazoa</taxon>
        <taxon>Spiralia</taxon>
        <taxon>Lophotrochozoa</taxon>
        <taxon>Mollusca</taxon>
        <taxon>Bivalvia</taxon>
        <taxon>Autobranchia</taxon>
        <taxon>Pteriomorphia</taxon>
        <taxon>Pterioida</taxon>
        <taxon>Pterioidea</taxon>
        <taxon>Pteriidae</taxon>
        <taxon>Pinctada</taxon>
    </lineage>
</organism>
<dbReference type="PANTHER" id="PTHR16253:SF0">
    <property type="entry name" value="TETRATRICOPEPTIDE REPEAT PROTEIN 22"/>
    <property type="match status" value="1"/>
</dbReference>
<comment type="caution">
    <text evidence="1">The sequence shown here is derived from an EMBL/GenBank/DDBJ whole genome shotgun (WGS) entry which is preliminary data.</text>
</comment>
<sequence>MDSADDEEDDEFHIRISEFPSSFTLNDAIKSEKKASFECNKLEEELKDGYSTNEETIRTKNLVSYLVWRLENKDRAFTLCEENLAVDPSSIIALSNKGRYLRSLSRYHEADGVLKTLQLLRKREDFDCLLTSAEAEMAYSYSRFGPRFHDKCISIFERVINKSPEKNIWKFGLALTYRRETHFLNSPPKVKGACEENASKALMLLCEITASAECTENLKAKTWCEIGKILHGKDKNHQIFSRLPKNMASLTSEDCFLRALKICPDDIFVLQRCGQQFRYFKKLDKSIECLKRAQSIRETPFNLHQLALSLIKQVEVEHVKFRRSLTFDPNVVRPKSNANFEQTLTQNLSHEMAKLNISSPTYASSHVRTFAPDQLHNSSEKPVEYTRYSSLDDQNNQRQKHHQRYTKFRCGNDTHEPEKSQEFANQLYSDQEADEDDLIRHRLVMRSNVPGILAHLQK</sequence>
<dbReference type="SUPFAM" id="SSF48452">
    <property type="entry name" value="TPR-like"/>
    <property type="match status" value="1"/>
</dbReference>
<dbReference type="Gene3D" id="1.25.40.10">
    <property type="entry name" value="Tetratricopeptide repeat domain"/>
    <property type="match status" value="1"/>
</dbReference>
<gene>
    <name evidence="1" type="ORF">FSP39_000842</name>
</gene>
<dbReference type="Proteomes" id="UP001186944">
    <property type="component" value="Unassembled WGS sequence"/>
</dbReference>
<dbReference type="InterPro" id="IPR011990">
    <property type="entry name" value="TPR-like_helical_dom_sf"/>
</dbReference>
<evidence type="ECO:0000313" key="1">
    <source>
        <dbReference type="EMBL" id="KAK3085266.1"/>
    </source>
</evidence>
<dbReference type="AlphaFoldDB" id="A0AA88XH13"/>
<accession>A0AA88XH13</accession>
<keyword evidence="2" id="KW-1185">Reference proteome</keyword>
<evidence type="ECO:0000313" key="2">
    <source>
        <dbReference type="Proteomes" id="UP001186944"/>
    </source>
</evidence>
<protein>
    <submittedName>
        <fullName evidence="1">Uncharacterized protein</fullName>
    </submittedName>
</protein>
<name>A0AA88XH13_PINIB</name>
<dbReference type="InterPro" id="IPR042342">
    <property type="entry name" value="TTC22"/>
</dbReference>
<proteinExistence type="predicted"/>
<reference evidence="1" key="1">
    <citation type="submission" date="2019-08" db="EMBL/GenBank/DDBJ databases">
        <title>The improved chromosome-level genome for the pearl oyster Pinctada fucata martensii using PacBio sequencing and Hi-C.</title>
        <authorList>
            <person name="Zheng Z."/>
        </authorList>
    </citation>
    <scope>NUCLEOTIDE SEQUENCE</scope>
    <source>
        <strain evidence="1">ZZ-2019</strain>
        <tissue evidence="1">Adductor muscle</tissue>
    </source>
</reference>